<dbReference type="Gene3D" id="3.40.50.300">
    <property type="entry name" value="P-loop containing nucleotide triphosphate hydrolases"/>
    <property type="match status" value="1"/>
</dbReference>
<keyword evidence="11" id="KW-1185">Reference proteome</keyword>
<evidence type="ECO:0000256" key="9">
    <source>
        <dbReference type="SAM" id="MobiDB-lite"/>
    </source>
</evidence>
<dbReference type="EMBL" id="BRXY01000295">
    <property type="protein sequence ID" value="GMH84581.1"/>
    <property type="molecule type" value="Genomic_DNA"/>
</dbReference>
<comment type="pathway">
    <text evidence="3">tRNA modification; 5-methoxycarbonylmethyl-2-thiouridine-tRNA biosynthesis.</text>
</comment>
<dbReference type="Pfam" id="PF05625">
    <property type="entry name" value="PAXNEB"/>
    <property type="match status" value="1"/>
</dbReference>
<feature type="compositionally biased region" description="Low complexity" evidence="9">
    <location>
        <begin position="192"/>
        <end position="210"/>
    </location>
</feature>
<evidence type="ECO:0000256" key="6">
    <source>
        <dbReference type="ARBA" id="ARBA00022490"/>
    </source>
</evidence>
<dbReference type="Proteomes" id="UP001165085">
    <property type="component" value="Unassembled WGS sequence"/>
</dbReference>
<evidence type="ECO:0000256" key="8">
    <source>
        <dbReference type="ARBA" id="ARBA00023242"/>
    </source>
</evidence>
<accession>A0A9W7B5P1</accession>
<evidence type="ECO:0000256" key="7">
    <source>
        <dbReference type="ARBA" id="ARBA00022694"/>
    </source>
</evidence>
<evidence type="ECO:0000256" key="5">
    <source>
        <dbReference type="ARBA" id="ARBA00020265"/>
    </source>
</evidence>
<keyword evidence="8" id="KW-0539">Nucleus</keyword>
<gene>
    <name evidence="10" type="ORF">TrST_g794</name>
</gene>
<feature type="compositionally biased region" description="Gly residues" evidence="9">
    <location>
        <begin position="459"/>
        <end position="470"/>
    </location>
</feature>
<protein>
    <recommendedName>
        <fullName evidence="5">Elongator complex protein 4</fullName>
    </recommendedName>
</protein>
<feature type="compositionally biased region" description="Acidic residues" evidence="9">
    <location>
        <begin position="211"/>
        <end position="226"/>
    </location>
</feature>
<dbReference type="PANTHER" id="PTHR12896:SF1">
    <property type="entry name" value="ELONGATOR COMPLEX PROTEIN 4"/>
    <property type="match status" value="1"/>
</dbReference>
<comment type="similarity">
    <text evidence="4">Belongs to the ELP4 family.</text>
</comment>
<feature type="region of interest" description="Disordered" evidence="9">
    <location>
        <begin position="183"/>
        <end position="230"/>
    </location>
</feature>
<dbReference type="AlphaFoldDB" id="A0A9W7B5P1"/>
<proteinExistence type="inferred from homology"/>
<dbReference type="InterPro" id="IPR008728">
    <property type="entry name" value="Elongator_complex_protein_4"/>
</dbReference>
<dbReference type="GO" id="GO:0008023">
    <property type="term" value="C:transcription elongation factor complex"/>
    <property type="evidence" value="ECO:0007669"/>
    <property type="project" value="TreeGrafter"/>
</dbReference>
<evidence type="ECO:0000313" key="11">
    <source>
        <dbReference type="Proteomes" id="UP001165085"/>
    </source>
</evidence>
<keyword evidence="6" id="KW-0963">Cytoplasm</keyword>
<dbReference type="GO" id="GO:0005737">
    <property type="term" value="C:cytoplasm"/>
    <property type="evidence" value="ECO:0007669"/>
    <property type="project" value="UniProtKB-SubCell"/>
</dbReference>
<name>A0A9W7B5P1_9STRA</name>
<feature type="compositionally biased region" description="Low complexity" evidence="9">
    <location>
        <begin position="359"/>
        <end position="375"/>
    </location>
</feature>
<keyword evidence="7" id="KW-0819">tRNA processing</keyword>
<dbReference type="OrthoDB" id="289162at2759"/>
<evidence type="ECO:0000256" key="1">
    <source>
        <dbReference type="ARBA" id="ARBA00004123"/>
    </source>
</evidence>
<comment type="caution">
    <text evidence="10">The sequence shown here is derived from an EMBL/GenBank/DDBJ whole genome shotgun (WGS) entry which is preliminary data.</text>
</comment>
<dbReference type="GO" id="GO:0002098">
    <property type="term" value="P:tRNA wobble uridine modification"/>
    <property type="evidence" value="ECO:0007669"/>
    <property type="project" value="InterPro"/>
</dbReference>
<feature type="region of interest" description="Disordered" evidence="9">
    <location>
        <begin position="455"/>
        <end position="477"/>
    </location>
</feature>
<dbReference type="PANTHER" id="PTHR12896">
    <property type="entry name" value="PAX6 NEIGHBOR PROTEIN PAXNEB"/>
    <property type="match status" value="1"/>
</dbReference>
<reference evidence="11" key="1">
    <citation type="journal article" date="2023" name="Commun. Biol.">
        <title>Genome analysis of Parmales, the sister group of diatoms, reveals the evolutionary specialization of diatoms from phago-mixotrophs to photoautotrophs.</title>
        <authorList>
            <person name="Ban H."/>
            <person name="Sato S."/>
            <person name="Yoshikawa S."/>
            <person name="Yamada K."/>
            <person name="Nakamura Y."/>
            <person name="Ichinomiya M."/>
            <person name="Sato N."/>
            <person name="Blanc-Mathieu R."/>
            <person name="Endo H."/>
            <person name="Kuwata A."/>
            <person name="Ogata H."/>
        </authorList>
    </citation>
    <scope>NUCLEOTIDE SEQUENCE [LARGE SCALE GENOMIC DNA]</scope>
    <source>
        <strain evidence="11">NIES 3701</strain>
    </source>
</reference>
<feature type="region of interest" description="Disordered" evidence="9">
    <location>
        <begin position="359"/>
        <end position="381"/>
    </location>
</feature>
<evidence type="ECO:0000256" key="2">
    <source>
        <dbReference type="ARBA" id="ARBA00004496"/>
    </source>
</evidence>
<organism evidence="10 11">
    <name type="scientific">Triparma strigata</name>
    <dbReference type="NCBI Taxonomy" id="1606541"/>
    <lineage>
        <taxon>Eukaryota</taxon>
        <taxon>Sar</taxon>
        <taxon>Stramenopiles</taxon>
        <taxon>Ochrophyta</taxon>
        <taxon>Bolidophyceae</taxon>
        <taxon>Parmales</taxon>
        <taxon>Triparmaceae</taxon>
        <taxon>Triparma</taxon>
    </lineage>
</organism>
<evidence type="ECO:0000256" key="3">
    <source>
        <dbReference type="ARBA" id="ARBA00005043"/>
    </source>
</evidence>
<dbReference type="InterPro" id="IPR027417">
    <property type="entry name" value="P-loop_NTPase"/>
</dbReference>
<dbReference type="GO" id="GO:0033588">
    <property type="term" value="C:elongator holoenzyme complex"/>
    <property type="evidence" value="ECO:0007669"/>
    <property type="project" value="InterPro"/>
</dbReference>
<evidence type="ECO:0000313" key="10">
    <source>
        <dbReference type="EMBL" id="GMH84581.1"/>
    </source>
</evidence>
<evidence type="ECO:0000256" key="4">
    <source>
        <dbReference type="ARBA" id="ARBA00007573"/>
    </source>
</evidence>
<sequence length="492" mass="54386">MPPVASQPITIHFFRRCLRSLKVLSSLPPSSHFGANEVTSRVNYYHNWCQEQIYDHTELGGSNLINAIKRGEESRAWFPGTKSWVNSSTLISTGNRDLDSIIGGGQALQTSILLEEDRFSDYGQTFGRYWCAEGLSNGHHLIVVDFNDLENEGEGDGDGDNFEAEEFIGSLPLDANLEKLEKKAEEQKKEGTTTNPDTTQLTQLNSLTLLEEGDENDDDDDDDDYAEEKIDTIGDDHLKVAFRYKTGNSNLTPNQASNHNNTPPNSSTYCHSFDLSRKLQKTHLHANPPSLLNLSPSVSFRDLLSHVTSKLDSSPPNKLIRLLLLRPPFQAASSAVPLLVNYIRRRNLPAAVFVSVQPNSATSSSSPASDPHNSTPHLTQLKRSSTIVLRVDSFSGLLTPPPSEYRDYVAIFTITKLSGIGSYTPRRPIALRWGVKRDRRKMHVKMLNLPPEDYSERGGSVGSAVRGGGGKMKKEGGKIRSGMACASTQLEF</sequence>
<comment type="subcellular location">
    <subcellularLocation>
        <location evidence="2">Cytoplasm</location>
    </subcellularLocation>
    <subcellularLocation>
        <location evidence="1">Nucleus</location>
    </subcellularLocation>
</comment>